<dbReference type="AlphaFoldDB" id="A0A813HGS6"/>
<keyword evidence="2" id="KW-0732">Signal</keyword>
<name>A0A813HGS6_POLGL</name>
<protein>
    <submittedName>
        <fullName evidence="3">Uncharacterized protein</fullName>
    </submittedName>
</protein>
<comment type="caution">
    <text evidence="3">The sequence shown here is derived from an EMBL/GenBank/DDBJ whole genome shotgun (WGS) entry which is preliminary data.</text>
</comment>
<sequence>MSFGGWISSLFPLSDALRCGGCYSAVLGDDAADATADVETPKIVQMTDDKPKRSSSSGRIRRSRDRSQAQTCDPSDEVQCGSSGIMKFQSNAEIAYPMMDSDSSSVASSGSFEPGIRIEKVYDFYDPTTRETCAKELYGSVIHSRVRRPSIHSANSVDEAERNGVHVAGEEASSSSEGSSACETPKKGEEPKKRDGKTRCNSRELVTQWGVLVGKALWCRMSGAGDEVKRRKLGLVAVRPHTTPKVSQTVMSAPSRKAMVLAERRAMLVVRQMKQLVKKVGSEKVDAFDFDWYQDKSVLANLFSADYADTLMILSNGVRTLLARQPTVAQASVPCKVFGDPELRDVII</sequence>
<feature type="compositionally biased region" description="Low complexity" evidence="1">
    <location>
        <begin position="170"/>
        <end position="181"/>
    </location>
</feature>
<evidence type="ECO:0000313" key="4">
    <source>
        <dbReference type="Proteomes" id="UP000654075"/>
    </source>
</evidence>
<accession>A0A813HGS6</accession>
<feature type="region of interest" description="Disordered" evidence="1">
    <location>
        <begin position="46"/>
        <end position="80"/>
    </location>
</feature>
<evidence type="ECO:0000256" key="1">
    <source>
        <dbReference type="SAM" id="MobiDB-lite"/>
    </source>
</evidence>
<organism evidence="3 4">
    <name type="scientific">Polarella glacialis</name>
    <name type="common">Dinoflagellate</name>
    <dbReference type="NCBI Taxonomy" id="89957"/>
    <lineage>
        <taxon>Eukaryota</taxon>
        <taxon>Sar</taxon>
        <taxon>Alveolata</taxon>
        <taxon>Dinophyceae</taxon>
        <taxon>Suessiales</taxon>
        <taxon>Suessiaceae</taxon>
        <taxon>Polarella</taxon>
    </lineage>
</organism>
<feature type="compositionally biased region" description="Basic and acidic residues" evidence="1">
    <location>
        <begin position="184"/>
        <end position="200"/>
    </location>
</feature>
<evidence type="ECO:0000313" key="3">
    <source>
        <dbReference type="EMBL" id="CAE8636919.1"/>
    </source>
</evidence>
<dbReference type="Proteomes" id="UP000654075">
    <property type="component" value="Unassembled WGS sequence"/>
</dbReference>
<gene>
    <name evidence="3" type="ORF">PGLA1383_LOCUS52323</name>
</gene>
<reference evidence="3" key="1">
    <citation type="submission" date="2021-02" db="EMBL/GenBank/DDBJ databases">
        <authorList>
            <person name="Dougan E. K."/>
            <person name="Rhodes N."/>
            <person name="Thang M."/>
            <person name="Chan C."/>
        </authorList>
    </citation>
    <scope>NUCLEOTIDE SEQUENCE</scope>
</reference>
<feature type="region of interest" description="Disordered" evidence="1">
    <location>
        <begin position="152"/>
        <end position="200"/>
    </location>
</feature>
<feature type="signal peptide" evidence="2">
    <location>
        <begin position="1"/>
        <end position="16"/>
    </location>
</feature>
<proteinExistence type="predicted"/>
<keyword evidence="4" id="KW-1185">Reference proteome</keyword>
<dbReference type="EMBL" id="CAJNNV010031573">
    <property type="protein sequence ID" value="CAE8636919.1"/>
    <property type="molecule type" value="Genomic_DNA"/>
</dbReference>
<feature type="chain" id="PRO_5032307667" evidence="2">
    <location>
        <begin position="17"/>
        <end position="348"/>
    </location>
</feature>
<evidence type="ECO:0000256" key="2">
    <source>
        <dbReference type="SAM" id="SignalP"/>
    </source>
</evidence>